<gene>
    <name evidence="9" type="ORF">QWY31_08520</name>
</gene>
<dbReference type="PANTHER" id="PTHR32468:SF0">
    <property type="entry name" value="K(+)_H(+) ANTIPORTER 1"/>
    <property type="match status" value="1"/>
</dbReference>
<keyword evidence="2" id="KW-0813">Transport</keyword>
<feature type="transmembrane region" description="Helical" evidence="7">
    <location>
        <begin position="106"/>
        <end position="128"/>
    </location>
</feature>
<dbReference type="InterPro" id="IPR006153">
    <property type="entry name" value="Cation/H_exchanger_TM"/>
</dbReference>
<keyword evidence="5" id="KW-0406">Ion transport</keyword>
<feature type="transmembrane region" description="Helical" evidence="7">
    <location>
        <begin position="292"/>
        <end position="313"/>
    </location>
</feature>
<feature type="transmembrane region" description="Helical" evidence="7">
    <location>
        <begin position="240"/>
        <end position="258"/>
    </location>
</feature>
<evidence type="ECO:0000256" key="3">
    <source>
        <dbReference type="ARBA" id="ARBA00022692"/>
    </source>
</evidence>
<dbReference type="InterPro" id="IPR050794">
    <property type="entry name" value="CPA2_transporter"/>
</dbReference>
<comment type="caution">
    <text evidence="9">The sequence shown here is derived from an EMBL/GenBank/DDBJ whole genome shotgun (WGS) entry which is preliminary data.</text>
</comment>
<accession>A0ABT8F525</accession>
<keyword evidence="3 7" id="KW-0812">Transmembrane</keyword>
<feature type="domain" description="Cation/H+ exchanger transmembrane" evidence="8">
    <location>
        <begin position="21"/>
        <end position="403"/>
    </location>
</feature>
<feature type="transmembrane region" description="Helical" evidence="7">
    <location>
        <begin position="264"/>
        <end position="280"/>
    </location>
</feature>
<keyword evidence="4 7" id="KW-1133">Transmembrane helix</keyword>
<evidence type="ECO:0000256" key="5">
    <source>
        <dbReference type="ARBA" id="ARBA00023065"/>
    </source>
</evidence>
<evidence type="ECO:0000313" key="9">
    <source>
        <dbReference type="EMBL" id="MDN4165542.1"/>
    </source>
</evidence>
<reference evidence="9" key="1">
    <citation type="submission" date="2023-06" db="EMBL/GenBank/DDBJ databases">
        <title>Cytophagales bacterium Strain LB-30, isolated from soil.</title>
        <authorList>
            <person name="Liu B."/>
        </authorList>
    </citation>
    <scope>NUCLEOTIDE SEQUENCE</scope>
    <source>
        <strain evidence="9">LB-30</strain>
    </source>
</reference>
<feature type="transmembrane region" description="Helical" evidence="7">
    <location>
        <begin position="174"/>
        <end position="195"/>
    </location>
</feature>
<dbReference type="RefSeq" id="WP_320004075.1">
    <property type="nucleotide sequence ID" value="NZ_JAUHJS010000004.1"/>
</dbReference>
<sequence>MEKLQHIEIIVLLLQLATMLVVARIFAEIARSLKQPAVVGEILAGVLLGPTLFGTIAPDYFFMLFPPSGSSAMVLDGFIQVAVVLLLFIAGLEVDLHIVWQQGRQALLVSLFSMILPFGLGFLASYFMPGLFNIADGDRIIFALFIGTILSVTALPVIARILMDLGIFKTNIGMLIIASAMIIDILAWLVFSVILSLMGSEGEKMNIQTTIGLTLGFTLFMLTVGRWLINFSLPWINKKLSWPGGLLSLSLALCFAAAAFTEYIGIHAIFGAFIIGVALGDSEHLSERAKEIIHQFINNIFAPLFFVSIGLYINVFESFVLLPILVLLITAYVGKIGGATLGARLGRLPKYDALAVGFGMNTHGTLEVILAAIALNNEIISEEIFVSVLVVVMITILTSAPLMKYCLKLAKEKETG</sequence>
<keyword evidence="10" id="KW-1185">Reference proteome</keyword>
<feature type="transmembrane region" description="Helical" evidence="7">
    <location>
        <begin position="6"/>
        <end position="26"/>
    </location>
</feature>
<evidence type="ECO:0000256" key="2">
    <source>
        <dbReference type="ARBA" id="ARBA00022448"/>
    </source>
</evidence>
<evidence type="ECO:0000259" key="8">
    <source>
        <dbReference type="Pfam" id="PF00999"/>
    </source>
</evidence>
<evidence type="ECO:0000256" key="7">
    <source>
        <dbReference type="SAM" id="Phobius"/>
    </source>
</evidence>
<evidence type="ECO:0000256" key="6">
    <source>
        <dbReference type="ARBA" id="ARBA00023136"/>
    </source>
</evidence>
<keyword evidence="6 7" id="KW-0472">Membrane</keyword>
<feature type="transmembrane region" description="Helical" evidence="7">
    <location>
        <begin position="384"/>
        <end position="403"/>
    </location>
</feature>
<feature type="transmembrane region" description="Helical" evidence="7">
    <location>
        <begin position="207"/>
        <end position="228"/>
    </location>
</feature>
<dbReference type="PANTHER" id="PTHR32468">
    <property type="entry name" value="CATION/H + ANTIPORTER"/>
    <property type="match status" value="1"/>
</dbReference>
<evidence type="ECO:0000313" key="10">
    <source>
        <dbReference type="Proteomes" id="UP001168552"/>
    </source>
</evidence>
<evidence type="ECO:0000256" key="4">
    <source>
        <dbReference type="ARBA" id="ARBA00022989"/>
    </source>
</evidence>
<proteinExistence type="predicted"/>
<dbReference type="Gene3D" id="1.20.1530.20">
    <property type="match status" value="1"/>
</dbReference>
<dbReference type="InterPro" id="IPR038770">
    <property type="entry name" value="Na+/solute_symporter_sf"/>
</dbReference>
<protein>
    <submittedName>
        <fullName evidence="9">Cation:proton antiporter</fullName>
    </submittedName>
</protein>
<organism evidence="9 10">
    <name type="scientific">Shiella aurantiaca</name>
    <dbReference type="NCBI Taxonomy" id="3058365"/>
    <lineage>
        <taxon>Bacteria</taxon>
        <taxon>Pseudomonadati</taxon>
        <taxon>Bacteroidota</taxon>
        <taxon>Cytophagia</taxon>
        <taxon>Cytophagales</taxon>
        <taxon>Shiellaceae</taxon>
        <taxon>Shiella</taxon>
    </lineage>
</organism>
<feature type="transmembrane region" description="Helical" evidence="7">
    <location>
        <begin position="140"/>
        <end position="162"/>
    </location>
</feature>
<comment type="subcellular location">
    <subcellularLocation>
        <location evidence="1">Membrane</location>
        <topology evidence="1">Multi-pass membrane protein</topology>
    </subcellularLocation>
</comment>
<evidence type="ECO:0000256" key="1">
    <source>
        <dbReference type="ARBA" id="ARBA00004141"/>
    </source>
</evidence>
<feature type="transmembrane region" description="Helical" evidence="7">
    <location>
        <begin position="319"/>
        <end position="341"/>
    </location>
</feature>
<feature type="transmembrane region" description="Helical" evidence="7">
    <location>
        <begin position="353"/>
        <end position="372"/>
    </location>
</feature>
<feature type="transmembrane region" description="Helical" evidence="7">
    <location>
        <begin position="77"/>
        <end position="94"/>
    </location>
</feature>
<dbReference type="EMBL" id="JAUHJS010000004">
    <property type="protein sequence ID" value="MDN4165542.1"/>
    <property type="molecule type" value="Genomic_DNA"/>
</dbReference>
<name>A0ABT8F525_9BACT</name>
<dbReference type="Pfam" id="PF00999">
    <property type="entry name" value="Na_H_Exchanger"/>
    <property type="match status" value="1"/>
</dbReference>
<feature type="transmembrane region" description="Helical" evidence="7">
    <location>
        <begin position="38"/>
        <end position="57"/>
    </location>
</feature>
<dbReference type="Proteomes" id="UP001168552">
    <property type="component" value="Unassembled WGS sequence"/>
</dbReference>